<keyword evidence="4" id="KW-0804">Transcription</keyword>
<reference evidence="7" key="2">
    <citation type="submission" date="2018-10" db="UniProtKB">
        <authorList>
            <consortium name="EnsemblPlants"/>
        </authorList>
    </citation>
    <scope>IDENTIFICATION</scope>
</reference>
<dbReference type="Gramene" id="TraesCS5D02G085400.1">
    <property type="protein sequence ID" value="TraesCS5D02G085400.1"/>
    <property type="gene ID" value="TraesCS5D02G085400"/>
</dbReference>
<keyword evidence="2" id="KW-0805">Transcription regulation</keyword>
<accession>A0A3B6MKI0</accession>
<dbReference type="GO" id="GO:0005634">
    <property type="term" value="C:nucleus"/>
    <property type="evidence" value="ECO:0007669"/>
    <property type="project" value="UniProtKB-SubCell"/>
</dbReference>
<keyword evidence="3" id="KW-0238">DNA-binding</keyword>
<evidence type="ECO:0000256" key="5">
    <source>
        <dbReference type="ARBA" id="ARBA00023242"/>
    </source>
</evidence>
<dbReference type="Gene3D" id="2.40.330.10">
    <property type="entry name" value="DNA-binding pseudobarrel domain"/>
    <property type="match status" value="1"/>
</dbReference>
<organism evidence="7">
    <name type="scientific">Triticum aestivum</name>
    <name type="common">Wheat</name>
    <dbReference type="NCBI Taxonomy" id="4565"/>
    <lineage>
        <taxon>Eukaryota</taxon>
        <taxon>Viridiplantae</taxon>
        <taxon>Streptophyta</taxon>
        <taxon>Embryophyta</taxon>
        <taxon>Tracheophyta</taxon>
        <taxon>Spermatophyta</taxon>
        <taxon>Magnoliopsida</taxon>
        <taxon>Liliopsida</taxon>
        <taxon>Poales</taxon>
        <taxon>Poaceae</taxon>
        <taxon>BOP clade</taxon>
        <taxon>Pooideae</taxon>
        <taxon>Triticodae</taxon>
        <taxon>Triticeae</taxon>
        <taxon>Triticinae</taxon>
        <taxon>Triticum</taxon>
    </lineage>
</organism>
<reference evidence="7" key="1">
    <citation type="submission" date="2018-08" db="EMBL/GenBank/DDBJ databases">
        <authorList>
            <person name="Rossello M."/>
        </authorList>
    </citation>
    <scope>NUCLEOTIDE SEQUENCE [LARGE SCALE GENOMIC DNA]</scope>
    <source>
        <strain evidence="7">cv. Chinese Spring</strain>
    </source>
</reference>
<keyword evidence="5" id="KW-0539">Nucleus</keyword>
<keyword evidence="8" id="KW-1185">Reference proteome</keyword>
<evidence type="ECO:0000256" key="3">
    <source>
        <dbReference type="ARBA" id="ARBA00023125"/>
    </source>
</evidence>
<dbReference type="InterPro" id="IPR015300">
    <property type="entry name" value="DNA-bd_pseudobarrel_sf"/>
</dbReference>
<evidence type="ECO:0000313" key="7">
    <source>
        <dbReference type="EnsemblPlants" id="TraesCS5D02G085400.1"/>
    </source>
</evidence>
<sequence length="255" mass="28302">MRGSRTDPVDINSDGSTDSSSDEHSNSSSDGCADSSSDEGMRMSSDEVMYISSDEGRHISSDEGGDTSSDESVYTSSDEGVYTSSDEDSYRSFDGGAHTTSSKGVHKRMKVKKPWKVCMSVCDCPKHYTVGYNPDSNGRWMYSKNLKMSMCARKRLSHYIKSVKPAIGHYVCEMNKTFTKAGQRMYFSTSFTKEYLVDFITTPVDGVKIKLSVGRCARRVRLINGVDNRAAITHNWSDFAKEAKLTKGEMCVFSV</sequence>
<evidence type="ECO:0000256" key="4">
    <source>
        <dbReference type="ARBA" id="ARBA00023163"/>
    </source>
</evidence>
<evidence type="ECO:0000256" key="2">
    <source>
        <dbReference type="ARBA" id="ARBA00023015"/>
    </source>
</evidence>
<evidence type="ECO:0008006" key="9">
    <source>
        <dbReference type="Google" id="ProtNLM"/>
    </source>
</evidence>
<dbReference type="OrthoDB" id="700413at2759"/>
<comment type="subcellular location">
    <subcellularLocation>
        <location evidence="1">Nucleus</location>
    </subcellularLocation>
</comment>
<dbReference type="Proteomes" id="UP000019116">
    <property type="component" value="Chromosome 5D"/>
</dbReference>
<proteinExistence type="predicted"/>
<feature type="compositionally biased region" description="Low complexity" evidence="6">
    <location>
        <begin position="26"/>
        <end position="35"/>
    </location>
</feature>
<evidence type="ECO:0000256" key="6">
    <source>
        <dbReference type="SAM" id="MobiDB-lite"/>
    </source>
</evidence>
<dbReference type="SMR" id="A0A3B6MKI0"/>
<dbReference type="EnsemblPlants" id="TraesCS5D02G085400.1">
    <property type="protein sequence ID" value="TraesCS5D02G085400.1"/>
    <property type="gene ID" value="TraesCS5D02G085400"/>
</dbReference>
<dbReference type="SUPFAM" id="SSF101936">
    <property type="entry name" value="DNA-binding pseudobarrel domain"/>
    <property type="match status" value="1"/>
</dbReference>
<gene>
    <name evidence="7" type="primary">LOC123076342</name>
</gene>
<evidence type="ECO:0000256" key="1">
    <source>
        <dbReference type="ARBA" id="ARBA00004123"/>
    </source>
</evidence>
<dbReference type="Gramene" id="TraesCS5D03G0207900.1">
    <property type="protein sequence ID" value="TraesCS5D03G0207900.1.CDS"/>
    <property type="gene ID" value="TraesCS5D03G0207900"/>
</dbReference>
<feature type="compositionally biased region" description="Polar residues" evidence="6">
    <location>
        <begin position="73"/>
        <end position="84"/>
    </location>
</feature>
<dbReference type="GO" id="GO:0003677">
    <property type="term" value="F:DNA binding"/>
    <property type="evidence" value="ECO:0007669"/>
    <property type="project" value="UniProtKB-KW"/>
</dbReference>
<feature type="region of interest" description="Disordered" evidence="6">
    <location>
        <begin position="1"/>
        <end position="105"/>
    </location>
</feature>
<evidence type="ECO:0000313" key="8">
    <source>
        <dbReference type="Proteomes" id="UP000019116"/>
    </source>
</evidence>
<dbReference type="AlphaFoldDB" id="A0A3B6MKI0"/>
<name>A0A3B6MKI0_WHEAT</name>
<dbReference type="OMA" id="TKGEMCV"/>
<protein>
    <recommendedName>
        <fullName evidence="9">TF-B3 domain-containing protein</fullName>
    </recommendedName>
</protein>